<feature type="compositionally biased region" description="Basic and acidic residues" evidence="1">
    <location>
        <begin position="410"/>
        <end position="426"/>
    </location>
</feature>
<feature type="region of interest" description="Disordered" evidence="1">
    <location>
        <begin position="318"/>
        <end position="493"/>
    </location>
</feature>
<feature type="region of interest" description="Disordered" evidence="1">
    <location>
        <begin position="109"/>
        <end position="145"/>
    </location>
</feature>
<evidence type="ECO:0000256" key="1">
    <source>
        <dbReference type="SAM" id="MobiDB-lite"/>
    </source>
</evidence>
<proteinExistence type="predicted"/>
<feature type="compositionally biased region" description="Polar residues" evidence="1">
    <location>
        <begin position="64"/>
        <end position="74"/>
    </location>
</feature>
<feature type="compositionally biased region" description="Acidic residues" evidence="1">
    <location>
        <begin position="397"/>
        <end position="409"/>
    </location>
</feature>
<feature type="compositionally biased region" description="Low complexity" evidence="1">
    <location>
        <begin position="319"/>
        <end position="330"/>
    </location>
</feature>
<feature type="region of interest" description="Disordered" evidence="1">
    <location>
        <begin position="1"/>
        <end position="91"/>
    </location>
</feature>
<feature type="compositionally biased region" description="Gly residues" evidence="1">
    <location>
        <begin position="725"/>
        <end position="741"/>
    </location>
</feature>
<feature type="compositionally biased region" description="Basic residues" evidence="1">
    <location>
        <begin position="375"/>
        <end position="389"/>
    </location>
</feature>
<dbReference type="OrthoDB" id="8197936at2759"/>
<feature type="compositionally biased region" description="Low complexity" evidence="1">
    <location>
        <begin position="561"/>
        <end position="576"/>
    </location>
</feature>
<feature type="region of interest" description="Disordered" evidence="1">
    <location>
        <begin position="625"/>
        <end position="743"/>
    </location>
</feature>
<evidence type="ECO:0000313" key="3">
    <source>
        <dbReference type="Proteomes" id="UP000494165"/>
    </source>
</evidence>
<feature type="compositionally biased region" description="Polar residues" evidence="1">
    <location>
        <begin position="248"/>
        <end position="263"/>
    </location>
</feature>
<comment type="caution">
    <text evidence="2">The sequence shown here is derived from an EMBL/GenBank/DDBJ whole genome shotgun (WGS) entry which is preliminary data.</text>
</comment>
<sequence length="793" mass="84081">MGKKTKRKTRWRSLPIDASSQNEDDGDEIEENGGSESPAQHNGYRKYRPNGYSKYHGGHHYNRYSASQPASQQGSEKKLFNEDEYTKITTPRQDVLFKKGYLGRRRATPLVSSSNGVDDNAANDNGECPDNQSEASSETVTSQEQQPQLVYTNGYIDPQGGPVFYLNGAYEVYDPYTGAYTSFMVPAGFPPQGGGVLTAVPCQPLPLQPLEWFSPRATPDGWCFVPPQCQQAPIPNGSLASRKKRYSTDSQNCSPNSSESTGPPGSPQHEEEEEEEEELDGIDPSAYQQPPPYVYPGYMFGAAVYNVNGATVQPLPPASNGTGVSSNGSVACTNGHSSEAGQTQTNGHHPAVNGHGNQPAEQPVNNLSTATSQSSKKRKKKRRRKRRTRGEKAGTDEGSEETSSEEGADEKEHNKEATNGPKEPDKMSSSSPGLGGPSESCSELSPASSALTSSHNSQDEMSTEPKPARVEAEPQNTVVVKQEEETTVDDGEEEAVVTAAMVITPRSQAETIQQLIKEAVEEPVLEAVVAPEPVVCEKKPGKIARKGSRKARAPPAPSPTPNKASSEESLSEVGSPSPVPPPRRRPKSRQHRPPTPLPLSGDEDSVAADLSEQIIVCEAVTVVDATPAEIPEPETAVEPSKRPITEAVTEWLHATNPPLSLDSDIEEEDDLGDSDAGSKNALGNPLPAPSSSVPDGTAGTRVASLGIAGPDSCSCSDPEWDASWDGGGGGGGGTAGGGGTGVVRLTGEGWLDVHQLTDSGIESGDEPPPAKFVRHLPDQEPLPCAGAVCCSIQ</sequence>
<gene>
    <name evidence="2" type="ORF">CLODIP_2_CD15574</name>
</gene>
<keyword evidence="3" id="KW-1185">Reference proteome</keyword>
<dbReference type="EMBL" id="CADEPI010000145">
    <property type="protein sequence ID" value="CAB3377422.1"/>
    <property type="molecule type" value="Genomic_DNA"/>
</dbReference>
<organism evidence="2 3">
    <name type="scientific">Cloeon dipterum</name>
    <dbReference type="NCBI Taxonomy" id="197152"/>
    <lineage>
        <taxon>Eukaryota</taxon>
        <taxon>Metazoa</taxon>
        <taxon>Ecdysozoa</taxon>
        <taxon>Arthropoda</taxon>
        <taxon>Hexapoda</taxon>
        <taxon>Insecta</taxon>
        <taxon>Pterygota</taxon>
        <taxon>Palaeoptera</taxon>
        <taxon>Ephemeroptera</taxon>
        <taxon>Pisciforma</taxon>
        <taxon>Baetidae</taxon>
        <taxon>Cloeon</taxon>
    </lineage>
</organism>
<feature type="compositionally biased region" description="Basic and acidic residues" evidence="1">
    <location>
        <begin position="75"/>
        <end position="86"/>
    </location>
</feature>
<feature type="compositionally biased region" description="Polar residues" evidence="1">
    <location>
        <begin position="331"/>
        <end position="347"/>
    </location>
</feature>
<feature type="compositionally biased region" description="Polar residues" evidence="1">
    <location>
        <begin position="130"/>
        <end position="145"/>
    </location>
</feature>
<feature type="compositionally biased region" description="Acidic residues" evidence="1">
    <location>
        <begin position="270"/>
        <end position="281"/>
    </location>
</feature>
<protein>
    <submittedName>
        <fullName evidence="2">Uncharacterized protein</fullName>
    </submittedName>
</protein>
<reference evidence="2 3" key="1">
    <citation type="submission" date="2020-04" db="EMBL/GenBank/DDBJ databases">
        <authorList>
            <person name="Alioto T."/>
            <person name="Alioto T."/>
            <person name="Gomez Garrido J."/>
        </authorList>
    </citation>
    <scope>NUCLEOTIDE SEQUENCE [LARGE SCALE GENOMIC DNA]</scope>
</reference>
<feature type="region of interest" description="Disordered" evidence="1">
    <location>
        <begin position="234"/>
        <end position="290"/>
    </location>
</feature>
<feature type="compositionally biased region" description="Acidic residues" evidence="1">
    <location>
        <begin position="22"/>
        <end position="33"/>
    </location>
</feature>
<feature type="compositionally biased region" description="Low complexity" evidence="1">
    <location>
        <begin position="428"/>
        <end position="451"/>
    </location>
</feature>
<feature type="compositionally biased region" description="Basic residues" evidence="1">
    <location>
        <begin position="541"/>
        <end position="552"/>
    </location>
</feature>
<feature type="compositionally biased region" description="Acidic residues" evidence="1">
    <location>
        <begin position="663"/>
        <end position="673"/>
    </location>
</feature>
<dbReference type="AlphaFoldDB" id="A0A8S1D2Y8"/>
<dbReference type="Proteomes" id="UP000494165">
    <property type="component" value="Unassembled WGS sequence"/>
</dbReference>
<feature type="compositionally biased region" description="Polar residues" evidence="1">
    <location>
        <begin position="355"/>
        <end position="374"/>
    </location>
</feature>
<feature type="compositionally biased region" description="Basic residues" evidence="1">
    <location>
        <begin position="582"/>
        <end position="592"/>
    </location>
</feature>
<feature type="region of interest" description="Disordered" evidence="1">
    <location>
        <begin position="531"/>
        <end position="606"/>
    </location>
</feature>
<feature type="compositionally biased region" description="Basic residues" evidence="1">
    <location>
        <begin position="1"/>
        <end position="11"/>
    </location>
</feature>
<name>A0A8S1D2Y8_9INSE</name>
<accession>A0A8S1D2Y8</accession>
<evidence type="ECO:0000313" key="2">
    <source>
        <dbReference type="EMBL" id="CAB3377422.1"/>
    </source>
</evidence>